<evidence type="ECO:0000256" key="17">
    <source>
        <dbReference type="SAM" id="Phobius"/>
    </source>
</evidence>
<dbReference type="OrthoDB" id="9796672at2"/>
<keyword evidence="7 16" id="KW-0808">Transferase</keyword>
<evidence type="ECO:0000256" key="16">
    <source>
        <dbReference type="RuleBase" id="RU003750"/>
    </source>
</evidence>
<keyword evidence="13" id="KW-1208">Phospholipid metabolism</keyword>
<keyword evidence="9 17" id="KW-1133">Transmembrane helix</keyword>
<dbReference type="GO" id="GO:0016020">
    <property type="term" value="C:membrane"/>
    <property type="evidence" value="ECO:0007669"/>
    <property type="project" value="UniProtKB-SubCell"/>
</dbReference>
<evidence type="ECO:0000256" key="14">
    <source>
        <dbReference type="ARBA" id="ARBA00048586"/>
    </source>
</evidence>
<feature type="transmembrane region" description="Helical" evidence="17">
    <location>
        <begin position="22"/>
        <end position="39"/>
    </location>
</feature>
<evidence type="ECO:0000256" key="1">
    <source>
        <dbReference type="ARBA" id="ARBA00004141"/>
    </source>
</evidence>
<evidence type="ECO:0000256" key="12">
    <source>
        <dbReference type="ARBA" id="ARBA00023209"/>
    </source>
</evidence>
<dbReference type="NCBIfam" id="TIGR00560">
    <property type="entry name" value="pgsA"/>
    <property type="match status" value="1"/>
</dbReference>
<name>A0A0K1PBY1_9BACT</name>
<evidence type="ECO:0000256" key="15">
    <source>
        <dbReference type="NCBIfam" id="TIGR00560"/>
    </source>
</evidence>
<dbReference type="PATRIC" id="fig|1391653.3.peg.1463"/>
<dbReference type="Proteomes" id="UP000055590">
    <property type="component" value="Chromosome"/>
</dbReference>
<keyword evidence="12" id="KW-0594">Phospholipid biosynthesis</keyword>
<evidence type="ECO:0000256" key="10">
    <source>
        <dbReference type="ARBA" id="ARBA00023098"/>
    </source>
</evidence>
<gene>
    <name evidence="18" type="ORF">AKJ08_1394</name>
</gene>
<dbReference type="KEGG" id="vin:AKJ08_1394"/>
<keyword evidence="8 17" id="KW-0812">Transmembrane</keyword>
<keyword evidence="11 17" id="KW-0472">Membrane</keyword>
<evidence type="ECO:0000313" key="19">
    <source>
        <dbReference type="Proteomes" id="UP000055590"/>
    </source>
</evidence>
<dbReference type="InterPro" id="IPR043130">
    <property type="entry name" value="CDP-OH_PTrfase_TM_dom"/>
</dbReference>
<dbReference type="RefSeq" id="WP_050725383.1">
    <property type="nucleotide sequence ID" value="NZ_CP012332.1"/>
</dbReference>
<comment type="subcellular location">
    <subcellularLocation>
        <location evidence="1">Membrane</location>
        <topology evidence="1">Multi-pass membrane protein</topology>
    </subcellularLocation>
</comment>
<evidence type="ECO:0000256" key="8">
    <source>
        <dbReference type="ARBA" id="ARBA00022692"/>
    </source>
</evidence>
<evidence type="ECO:0000313" key="18">
    <source>
        <dbReference type="EMBL" id="AKU91007.1"/>
    </source>
</evidence>
<dbReference type="PROSITE" id="PS00379">
    <property type="entry name" value="CDP_ALCOHOL_P_TRANSF"/>
    <property type="match status" value="1"/>
</dbReference>
<proteinExistence type="inferred from homology"/>
<accession>A0A0K1PBY1</accession>
<evidence type="ECO:0000256" key="7">
    <source>
        <dbReference type="ARBA" id="ARBA00022679"/>
    </source>
</evidence>
<feature type="transmembrane region" description="Helical" evidence="17">
    <location>
        <begin position="46"/>
        <end position="67"/>
    </location>
</feature>
<sequence length="217" mass="23764">MAAKKVAARRPLKDELVNLPNLITYLRILVIPVFLWFVWRGDPFSSFVAAVLFTFAAISDMVDGWLARRMNLVSVVGKLMDPLADKLIVTAALVMLAQMGRIEAWLVIVILSRELIVSGLRQIAIGEGLVIAAGQGGKWKTALQLTGIIGVLVHYTYPIDLLVVSAYPFDFQLIGEWILVVSLAPSILSALRYFADFLAAVAQKERASQAGARRDAA</sequence>
<dbReference type="PANTHER" id="PTHR14269">
    <property type="entry name" value="CDP-DIACYLGLYCEROL--GLYCEROL-3-PHOSPHATE 3-PHOSPHATIDYLTRANSFERASE-RELATED"/>
    <property type="match status" value="1"/>
</dbReference>
<evidence type="ECO:0000256" key="9">
    <source>
        <dbReference type="ARBA" id="ARBA00022989"/>
    </source>
</evidence>
<evidence type="ECO:0000256" key="3">
    <source>
        <dbReference type="ARBA" id="ARBA00010441"/>
    </source>
</evidence>
<dbReference type="InterPro" id="IPR048254">
    <property type="entry name" value="CDP_ALCOHOL_P_TRANSF_CS"/>
</dbReference>
<dbReference type="STRING" id="1391653.AKJ08_1394"/>
<organism evidence="18 19">
    <name type="scientific">Vulgatibacter incomptus</name>
    <dbReference type="NCBI Taxonomy" id="1391653"/>
    <lineage>
        <taxon>Bacteria</taxon>
        <taxon>Pseudomonadati</taxon>
        <taxon>Myxococcota</taxon>
        <taxon>Myxococcia</taxon>
        <taxon>Myxococcales</taxon>
        <taxon>Cystobacterineae</taxon>
        <taxon>Vulgatibacteraceae</taxon>
        <taxon>Vulgatibacter</taxon>
    </lineage>
</organism>
<evidence type="ECO:0000256" key="13">
    <source>
        <dbReference type="ARBA" id="ARBA00023264"/>
    </source>
</evidence>
<evidence type="ECO:0000256" key="2">
    <source>
        <dbReference type="ARBA" id="ARBA00005042"/>
    </source>
</evidence>
<dbReference type="PIRSF" id="PIRSF000847">
    <property type="entry name" value="Phos_ph_gly_syn"/>
    <property type="match status" value="1"/>
</dbReference>
<evidence type="ECO:0000256" key="6">
    <source>
        <dbReference type="ARBA" id="ARBA00022516"/>
    </source>
</evidence>
<dbReference type="InterPro" id="IPR004570">
    <property type="entry name" value="Phosphatidylglycerol_P_synth"/>
</dbReference>
<comment type="pathway">
    <text evidence="2">Phospholipid metabolism; phosphatidylglycerol biosynthesis; phosphatidylglycerol from CDP-diacylglycerol: step 1/2.</text>
</comment>
<dbReference type="EMBL" id="CP012332">
    <property type="protein sequence ID" value="AKU91007.1"/>
    <property type="molecule type" value="Genomic_DNA"/>
</dbReference>
<reference evidence="18 19" key="1">
    <citation type="submission" date="2015-08" db="EMBL/GenBank/DDBJ databases">
        <authorList>
            <person name="Babu N.S."/>
            <person name="Beckwith C.J."/>
            <person name="Beseler K.G."/>
            <person name="Brison A."/>
            <person name="Carone J.V."/>
            <person name="Caskin T.P."/>
            <person name="Diamond M."/>
            <person name="Durham M.E."/>
            <person name="Foxe J.M."/>
            <person name="Go M."/>
            <person name="Henderson B.A."/>
            <person name="Jones I.B."/>
            <person name="McGettigan J.A."/>
            <person name="Micheletti S.J."/>
            <person name="Nasrallah M.E."/>
            <person name="Ortiz D."/>
            <person name="Piller C.R."/>
            <person name="Privatt S.R."/>
            <person name="Schneider S.L."/>
            <person name="Sharp S."/>
            <person name="Smith T.C."/>
            <person name="Stanton J.D."/>
            <person name="Ullery H.E."/>
            <person name="Wilson R.J."/>
            <person name="Serrano M.G."/>
            <person name="Buck G."/>
            <person name="Lee V."/>
            <person name="Wang Y."/>
            <person name="Carvalho R."/>
            <person name="Voegtly L."/>
            <person name="Shi R."/>
            <person name="Duckworth R."/>
            <person name="Johnson A."/>
            <person name="Loviza R."/>
            <person name="Walstead R."/>
            <person name="Shah Z."/>
            <person name="Kiflezghi M."/>
            <person name="Wade K."/>
            <person name="Ball S.L."/>
            <person name="Bradley K.W."/>
            <person name="Asai D.J."/>
            <person name="Bowman C.A."/>
            <person name="Russell D.A."/>
            <person name="Pope W.H."/>
            <person name="Jacobs-Sera D."/>
            <person name="Hendrix R.W."/>
            <person name="Hatfull G.F."/>
        </authorList>
    </citation>
    <scope>NUCLEOTIDE SEQUENCE [LARGE SCALE GENOMIC DNA]</scope>
    <source>
        <strain evidence="18 19">DSM 27710</strain>
    </source>
</reference>
<dbReference type="Pfam" id="PF01066">
    <property type="entry name" value="CDP-OH_P_transf"/>
    <property type="match status" value="1"/>
</dbReference>
<keyword evidence="6" id="KW-0444">Lipid biosynthesis</keyword>
<dbReference type="GO" id="GO:0046474">
    <property type="term" value="P:glycerophospholipid biosynthetic process"/>
    <property type="evidence" value="ECO:0007669"/>
    <property type="project" value="TreeGrafter"/>
</dbReference>
<dbReference type="Gene3D" id="1.20.120.1760">
    <property type="match status" value="1"/>
</dbReference>
<comment type="similarity">
    <text evidence="3 16">Belongs to the CDP-alcohol phosphatidyltransferase class-I family.</text>
</comment>
<feature type="transmembrane region" description="Helical" evidence="17">
    <location>
        <begin position="177"/>
        <end position="195"/>
    </location>
</feature>
<keyword evidence="10" id="KW-0443">Lipid metabolism</keyword>
<comment type="catalytic activity">
    <reaction evidence="14">
        <text>a CDP-1,2-diacyl-sn-glycerol + sn-glycerol 3-phosphate = a 1,2-diacyl-sn-glycero-3-phospho-(1'-sn-glycero-3'-phosphate) + CMP + H(+)</text>
        <dbReference type="Rhea" id="RHEA:12593"/>
        <dbReference type="ChEBI" id="CHEBI:15378"/>
        <dbReference type="ChEBI" id="CHEBI:57597"/>
        <dbReference type="ChEBI" id="CHEBI:58332"/>
        <dbReference type="ChEBI" id="CHEBI:60110"/>
        <dbReference type="ChEBI" id="CHEBI:60377"/>
        <dbReference type="EC" id="2.7.8.5"/>
    </reaction>
</comment>
<dbReference type="InterPro" id="IPR000462">
    <property type="entry name" value="CDP-OH_P_trans"/>
</dbReference>
<dbReference type="EC" id="2.7.8.5" evidence="4 15"/>
<evidence type="ECO:0000256" key="11">
    <source>
        <dbReference type="ARBA" id="ARBA00023136"/>
    </source>
</evidence>
<dbReference type="InterPro" id="IPR050324">
    <property type="entry name" value="CDP-alcohol_PTase-I"/>
</dbReference>
<keyword evidence="19" id="KW-1185">Reference proteome</keyword>
<evidence type="ECO:0000256" key="4">
    <source>
        <dbReference type="ARBA" id="ARBA00013170"/>
    </source>
</evidence>
<dbReference type="GO" id="GO:0008444">
    <property type="term" value="F:CDP-diacylglycerol-glycerol-3-phosphate 3-phosphatidyltransferase activity"/>
    <property type="evidence" value="ECO:0007669"/>
    <property type="project" value="UniProtKB-UniRule"/>
</dbReference>
<evidence type="ECO:0000256" key="5">
    <source>
        <dbReference type="ARBA" id="ARBA00014944"/>
    </source>
</evidence>
<dbReference type="PANTHER" id="PTHR14269:SF62">
    <property type="entry name" value="CDP-DIACYLGLYCEROL--GLYCEROL-3-PHOSPHATE 3-PHOSPHATIDYLTRANSFERASE 1, CHLOROPLASTIC"/>
    <property type="match status" value="1"/>
</dbReference>
<dbReference type="AlphaFoldDB" id="A0A0K1PBY1"/>
<protein>
    <recommendedName>
        <fullName evidence="5 15">CDP-diacylglycerol--glycerol-3-phosphate 3-phosphatidyltransferase</fullName>
        <ecNumber evidence="4 15">2.7.8.5</ecNumber>
    </recommendedName>
</protein>